<keyword evidence="5 6" id="KW-0472">Membrane</keyword>
<feature type="transmembrane region" description="Helical" evidence="6">
    <location>
        <begin position="38"/>
        <end position="59"/>
    </location>
</feature>
<dbReference type="PANTHER" id="PTHR30250">
    <property type="entry name" value="PST FAMILY PREDICTED COLANIC ACID TRANSPORTER"/>
    <property type="match status" value="1"/>
</dbReference>
<sequence length="359" mass="36698">VVRPAAILGGSLALILILMAAAVSPWIVDNLFAGHDVLLVGLLLVLVGLGTGHLVRGVLAGLGRFGGYARYFIGDGLGRLLLVGVGSLFLTNEVAVYGLAIGGAPFLGVAAALTGRRSAPGRPEAMRGTVAADTVALGTISTGTVALAHRGELGALAPAMGFLLVASVSTAIVLNVSPLAVELLAGPSEREEAGRFLNALLIARVPLFFFQAVQASLLPKLSSLAADGHLDEFRRVLGRLLSLVGALGAMAIAACALVGHLVVEMAFGAEFAVGRRDMVLLAASSAVLMIVLSLAQALIAQRCQGRMALAWLAGLCAFPVVLAFGGDLFLRVELALLATVVTAMVAMAVLLGRRPGLLH</sequence>
<keyword evidence="3 6" id="KW-0812">Transmembrane</keyword>
<evidence type="ECO:0000256" key="6">
    <source>
        <dbReference type="SAM" id="Phobius"/>
    </source>
</evidence>
<dbReference type="InterPro" id="IPR050833">
    <property type="entry name" value="Poly_Biosynth_Transport"/>
</dbReference>
<dbReference type="PANTHER" id="PTHR30250:SF11">
    <property type="entry name" value="O-ANTIGEN TRANSPORTER-RELATED"/>
    <property type="match status" value="1"/>
</dbReference>
<comment type="subcellular location">
    <subcellularLocation>
        <location evidence="1">Cell membrane</location>
        <topology evidence="1">Multi-pass membrane protein</topology>
    </subcellularLocation>
</comment>
<evidence type="ECO:0000256" key="3">
    <source>
        <dbReference type="ARBA" id="ARBA00022692"/>
    </source>
</evidence>
<organism evidence="7">
    <name type="scientific">marine metagenome</name>
    <dbReference type="NCBI Taxonomy" id="408172"/>
    <lineage>
        <taxon>unclassified sequences</taxon>
        <taxon>metagenomes</taxon>
        <taxon>ecological metagenomes</taxon>
    </lineage>
</organism>
<keyword evidence="2" id="KW-1003">Cell membrane</keyword>
<feature type="transmembrane region" description="Helical" evidence="6">
    <location>
        <begin position="240"/>
        <end position="263"/>
    </location>
</feature>
<evidence type="ECO:0000256" key="4">
    <source>
        <dbReference type="ARBA" id="ARBA00022989"/>
    </source>
</evidence>
<evidence type="ECO:0000313" key="7">
    <source>
        <dbReference type="EMBL" id="SUZ61236.1"/>
    </source>
</evidence>
<gene>
    <name evidence="7" type="ORF">METZ01_LOCUS14090</name>
</gene>
<feature type="transmembrane region" description="Helical" evidence="6">
    <location>
        <begin position="155"/>
        <end position="176"/>
    </location>
</feature>
<evidence type="ECO:0000256" key="1">
    <source>
        <dbReference type="ARBA" id="ARBA00004651"/>
    </source>
</evidence>
<name>A0A381P2R9_9ZZZZ</name>
<feature type="non-terminal residue" evidence="7">
    <location>
        <position position="1"/>
    </location>
</feature>
<feature type="transmembrane region" description="Helical" evidence="6">
    <location>
        <begin position="278"/>
        <end position="300"/>
    </location>
</feature>
<proteinExistence type="predicted"/>
<dbReference type="AlphaFoldDB" id="A0A381P2R9"/>
<keyword evidence="4 6" id="KW-1133">Transmembrane helix</keyword>
<dbReference type="GO" id="GO:0005886">
    <property type="term" value="C:plasma membrane"/>
    <property type="evidence" value="ECO:0007669"/>
    <property type="project" value="UniProtKB-SubCell"/>
</dbReference>
<feature type="transmembrane region" description="Helical" evidence="6">
    <location>
        <begin position="332"/>
        <end position="352"/>
    </location>
</feature>
<accession>A0A381P2R9</accession>
<evidence type="ECO:0000256" key="5">
    <source>
        <dbReference type="ARBA" id="ARBA00023136"/>
    </source>
</evidence>
<reference evidence="7" key="1">
    <citation type="submission" date="2018-05" db="EMBL/GenBank/DDBJ databases">
        <authorList>
            <person name="Lanie J.A."/>
            <person name="Ng W.-L."/>
            <person name="Kazmierczak K.M."/>
            <person name="Andrzejewski T.M."/>
            <person name="Davidsen T.M."/>
            <person name="Wayne K.J."/>
            <person name="Tettelin H."/>
            <person name="Glass J.I."/>
            <person name="Rusch D."/>
            <person name="Podicherti R."/>
            <person name="Tsui H.-C.T."/>
            <person name="Winkler M.E."/>
        </authorList>
    </citation>
    <scope>NUCLEOTIDE SEQUENCE</scope>
</reference>
<dbReference type="EMBL" id="UINC01000789">
    <property type="protein sequence ID" value="SUZ61236.1"/>
    <property type="molecule type" value="Genomic_DNA"/>
</dbReference>
<evidence type="ECO:0000256" key="2">
    <source>
        <dbReference type="ARBA" id="ARBA00022475"/>
    </source>
</evidence>
<evidence type="ECO:0008006" key="8">
    <source>
        <dbReference type="Google" id="ProtNLM"/>
    </source>
</evidence>
<protein>
    <recommendedName>
        <fullName evidence="8">Polysaccharide biosynthesis protein C-terminal domain-containing protein</fullName>
    </recommendedName>
</protein>
<feature type="transmembrane region" description="Helical" evidence="6">
    <location>
        <begin position="307"/>
        <end position="326"/>
    </location>
</feature>